<evidence type="ECO:0000313" key="2">
    <source>
        <dbReference type="Proteomes" id="UP000284763"/>
    </source>
</evidence>
<accession>A0A3R7YJZ6</accession>
<reference evidence="1 2" key="1">
    <citation type="submission" date="2018-08" db="EMBL/GenBank/DDBJ databases">
        <title>The metabolism and importance of syntrophic acetate oxidation coupled to methane or sulfide production in haloalkaline environments.</title>
        <authorList>
            <person name="Timmers P.H.A."/>
            <person name="Vavourakis C.D."/>
            <person name="Sorokin D.Y."/>
            <person name="Sinninghe Damste J.S."/>
            <person name="Muyzer G."/>
            <person name="Stams A.J.M."/>
            <person name="Plugge C.M."/>
        </authorList>
    </citation>
    <scope>NUCLEOTIDE SEQUENCE [LARGE SCALE GENOMIC DNA]</scope>
    <source>
        <strain evidence="1">MSAO_Arc3</strain>
    </source>
</reference>
<organism evidence="1 2">
    <name type="scientific">Methanosalsum natronophilum</name>
    <dbReference type="NCBI Taxonomy" id="768733"/>
    <lineage>
        <taxon>Archaea</taxon>
        <taxon>Methanobacteriati</taxon>
        <taxon>Methanobacteriota</taxon>
        <taxon>Stenosarchaea group</taxon>
        <taxon>Methanomicrobia</taxon>
        <taxon>Methanosarcinales</taxon>
        <taxon>Methanosarcinaceae</taxon>
        <taxon>Methanosalsum</taxon>
    </lineage>
</organism>
<dbReference type="InterPro" id="IPR002808">
    <property type="entry name" value="AdoCbi_amidolase"/>
</dbReference>
<dbReference type="AlphaFoldDB" id="A0A3R7YJZ6"/>
<dbReference type="GO" id="GO:0016787">
    <property type="term" value="F:hydrolase activity"/>
    <property type="evidence" value="ECO:0007669"/>
    <property type="project" value="UniProtKB-KW"/>
</dbReference>
<dbReference type="Pfam" id="PF01955">
    <property type="entry name" value="CbiZ"/>
    <property type="match status" value="1"/>
</dbReference>
<protein>
    <submittedName>
        <fullName evidence="1">Adenosylcobinamide hydrolase</fullName>
    </submittedName>
</protein>
<comment type="caution">
    <text evidence="1">The sequence shown here is derived from an EMBL/GenBank/DDBJ whole genome shotgun (WGS) entry which is preliminary data.</text>
</comment>
<sequence length="182" mass="19809">MKYHIENNTLLIKGNFEAISTGINGGMSKVSCIFNHSVTSDFEYKDPIEYVVNLAQLNDIKGKYFGLLTAVDMTNLCIEENENMTLFVTAGITHPSPFKLKNIGTINIIIVSKIALSKGAMASAIITATEAKSLCLLDLGFDFLGTTTDAVVVAEDKTSSKNRDTITQYTGSYTEFGSDLIK</sequence>
<gene>
    <name evidence="1" type="ORF">D5R95_00170</name>
</gene>
<dbReference type="EMBL" id="QZAB01000016">
    <property type="protein sequence ID" value="RQD92757.1"/>
    <property type="molecule type" value="Genomic_DNA"/>
</dbReference>
<keyword evidence="1" id="KW-0378">Hydrolase</keyword>
<dbReference type="InterPro" id="IPR052209">
    <property type="entry name" value="CbiZ"/>
</dbReference>
<feature type="non-terminal residue" evidence="1">
    <location>
        <position position="182"/>
    </location>
</feature>
<proteinExistence type="predicted"/>
<dbReference type="PANTHER" id="PTHR35336">
    <property type="entry name" value="ADENOSYLCOBINAMIDE AMIDOHYDROLASE"/>
    <property type="match status" value="1"/>
</dbReference>
<dbReference type="Proteomes" id="UP000284763">
    <property type="component" value="Unassembled WGS sequence"/>
</dbReference>
<evidence type="ECO:0000313" key="1">
    <source>
        <dbReference type="EMBL" id="RQD92757.1"/>
    </source>
</evidence>
<dbReference type="PANTHER" id="PTHR35336:SF5">
    <property type="entry name" value="ADENOSYLCOBINAMIDE AMIDOHYDROLASE"/>
    <property type="match status" value="1"/>
</dbReference>
<name>A0A3R7YJZ6_9EURY</name>